<evidence type="ECO:0000313" key="2">
    <source>
        <dbReference type="Proteomes" id="UP000887569"/>
    </source>
</evidence>
<feature type="transmembrane region" description="Helical" evidence="1">
    <location>
        <begin position="60"/>
        <end position="81"/>
    </location>
</feature>
<proteinExistence type="predicted"/>
<name>A0A915A6N8_PARUN</name>
<evidence type="ECO:0000313" key="3">
    <source>
        <dbReference type="WBParaSite" id="PgE200_g001_t01"/>
    </source>
</evidence>
<feature type="transmembrane region" description="Helical" evidence="1">
    <location>
        <begin position="29"/>
        <end position="48"/>
    </location>
</feature>
<dbReference type="AlphaFoldDB" id="A0A915A6N8"/>
<dbReference type="WBParaSite" id="PgE200_g001_t01">
    <property type="protein sequence ID" value="PgE200_g001_t01"/>
    <property type="gene ID" value="PgE200_g001"/>
</dbReference>
<evidence type="ECO:0000256" key="1">
    <source>
        <dbReference type="SAM" id="Phobius"/>
    </source>
</evidence>
<keyword evidence="2" id="KW-1185">Reference proteome</keyword>
<accession>A0A915A6N8</accession>
<sequence length="99" mass="11691">MVFDYMPITLSALVKKLGGRHPNYLDIKLYTWQLFNGLMFLFHVSFPLSFINVSLPLSYIYIYTIYIYIYIYSVTVYIYIYSHTRTLAAVMLVCFGTKN</sequence>
<keyword evidence="1" id="KW-1133">Transmembrane helix</keyword>
<keyword evidence="1" id="KW-0812">Transmembrane</keyword>
<keyword evidence="1" id="KW-0472">Membrane</keyword>
<organism evidence="2 3">
    <name type="scientific">Parascaris univalens</name>
    <name type="common">Nematode worm</name>
    <dbReference type="NCBI Taxonomy" id="6257"/>
    <lineage>
        <taxon>Eukaryota</taxon>
        <taxon>Metazoa</taxon>
        <taxon>Ecdysozoa</taxon>
        <taxon>Nematoda</taxon>
        <taxon>Chromadorea</taxon>
        <taxon>Rhabditida</taxon>
        <taxon>Spirurina</taxon>
        <taxon>Ascaridomorpha</taxon>
        <taxon>Ascaridoidea</taxon>
        <taxon>Ascarididae</taxon>
        <taxon>Parascaris</taxon>
    </lineage>
</organism>
<reference evidence="3" key="1">
    <citation type="submission" date="2022-11" db="UniProtKB">
        <authorList>
            <consortium name="WormBaseParasite"/>
        </authorList>
    </citation>
    <scope>IDENTIFICATION</scope>
</reference>
<dbReference type="Proteomes" id="UP000887569">
    <property type="component" value="Unplaced"/>
</dbReference>
<protein>
    <submittedName>
        <fullName evidence="3">Protein kinase domain-containing protein</fullName>
    </submittedName>
</protein>